<sequence>MDENNLVPPIVDARITDIRFSVATDDEISTSSISGCSISHPGQLTNPFLGLPLESGKCESCGTAEPGKCDGHFGYIEFPIKIYHPCHVSELKRLLSTVCLKCLRLKRTKIRQNVGSDRPSNIPCSFCLDIPQILVNEFKTTDGVVFLELKVVTRSIPHNGFWNFLDKYGYRYGEGKSRILLPCEVLEILNKFSEDTRKKLSGKGYFSQDGYILQKLPVPPNCLSIPEISDGISVMSSDISVSILRKVLKQVEIIKSSRSGHPNFESHKVEVNDLQSTVAEYFLARGTAKDSRDIKMSGIRKEVGGYATKAWFEKMKTFFISKGSGYSSRSVITGDAYKRVNEIGLPLEIAQRITFEEKVTEQNKVHLQQLVDKKLCLTYSDGASMYSLREGSKGHTILRVGQVVHRRIMDGDVVFINRPPSTHKHSLQALSVYVHEDHTVKINPLICGPLGADFDGDCIHIFYPQSLAARAEVLELFSVEQQLLSSHTGSLNLQLANDALLSLKIMFKNFFFDKATAQQLAMFVSTNLPQPALLKAFSVGSQWTALQILQSVFPDHFDSLGERYIVNQGEILKFDFNRDMVESLFNEIISSVFLDNGSKEALNVFNSVQPLLMENLFLEGYSVCLKDFSVPKSFFEDLPMSIQEISSLLHRLRSRHNELVELQVRNHLTSVKAPAVNFLLKLSGLGNLIDSKSESSISKVVEQIGFLGIQLVDRGKFYSRNLVEDMTSLFLRKFADGGVEYPSEAFGLIKSCFFHGLNPYEDLVHSICSREVLVRSSRGLTEPGTLFKNLMTVLRDVVLCYDGTVRNVCSNSIIQFSYEVESGLNGHRFYPPGEPVGALAATAISNPSYKVVLDSSSSSNASWELMKEILFLKINFINDLNDRRVILYLKDCGCVKKYCKENAAYLIQNLLKRVSLRDITVNFQIEYQRTSPEGSGTNANLVGHIHLDKKLLKDMNRSLQEVLQNCHETISFFRRRKKNSLGGFLKNISLSVSECCCLEQSNDTEWCKSCLQFSWRLDISSLSLETTSQIMANMICPILLDTIIKGDCRVQEANIIWSSPDTTNWVKTHSRAQHGELALEIVLEKKFVKQHGDAWRLALDSCLPVIHLIDTARSIPYGIRQVQELLGISCAFDQAVLRLSSSIRKVNKGVLKKHLLLAANSMTCTGSLIGFNKAGYKALFRSLDVHIPFTEATLFTPRKCFERAAEKCHADALSGIVASCSWGKHVALGTGTPFEILWNKNEMGLDQDGVIDVYDFLQLVRMDPIGDLNTSCLGRDTDELIENGVAELSLSPERNFDYSKPTFDDAELQCKFDEHQVGDQGNTGDSRWEMDTSVVKDGGSSDWDAVKPGGSSDWSVVKAGGSSDWGTVKAVGSSDWGAENAFTESKPSDWGATAVKAGGSSDWGAVKSGGSSDWGGENAFTGSKPSDWGATADKFQKQLCLSTEPSEGGPAAGWNAVGSQKLPSKETVDTWGKQDEKSDTNDWVKHVKSQWEKEACDGGPASGWNASESQKLHSNEPFDAWGKQAGKSNTDGWVKNIESQRGQPNESRESESSKSTGWNTIKSSSESPRTSNWNSLESQETPQMEPSDPWGKKTEETKAGGWSGNDRHAQGVQWNKSPNMNTNSSQEEVNQNANPLNSDGPSSTNWTKVGQTQDEQKRDLPWGPSMMHDQGKKPSGPRGWGSSNSGEWKLKNRPAKSPGKWDEWNGSGNLTATRQRLDQFTSEEQQILSDVEPVIQALQRIMRQPGYKDGNPLSPDDQSYVLENAFNYHPDKAVKMGAGVDYVMIDKNSKYPDSRCYHIVSTDGRRDDFSYRKCVENFIKEKYPEMAEAFISKYFRKPNPRGGHGQEQSSSQH</sequence>
<evidence type="ECO:0000256" key="6">
    <source>
        <dbReference type="ARBA" id="ARBA00023163"/>
    </source>
</evidence>
<keyword evidence="11" id="KW-1185">Reference proteome</keyword>
<feature type="compositionally biased region" description="Polar residues" evidence="8">
    <location>
        <begin position="1553"/>
        <end position="1584"/>
    </location>
</feature>
<gene>
    <name evidence="10" type="ORF">IFM89_039671</name>
</gene>
<dbReference type="Gene3D" id="3.10.450.40">
    <property type="match status" value="1"/>
</dbReference>
<dbReference type="Gene3D" id="2.40.40.20">
    <property type="match status" value="1"/>
</dbReference>
<dbReference type="InterPro" id="IPR045867">
    <property type="entry name" value="DNA-dir_RpoC_beta_prime"/>
</dbReference>
<evidence type="ECO:0000256" key="8">
    <source>
        <dbReference type="SAM" id="MobiDB-lite"/>
    </source>
</evidence>
<keyword evidence="4" id="KW-0548">Nucleotidyltransferase</keyword>
<comment type="catalytic activity">
    <reaction evidence="7">
        <text>RNA(n) + a ribonucleoside 5'-triphosphate = RNA(n+1) + diphosphate</text>
        <dbReference type="Rhea" id="RHEA:21248"/>
        <dbReference type="Rhea" id="RHEA-COMP:14527"/>
        <dbReference type="Rhea" id="RHEA-COMP:17342"/>
        <dbReference type="ChEBI" id="CHEBI:33019"/>
        <dbReference type="ChEBI" id="CHEBI:61557"/>
        <dbReference type="ChEBI" id="CHEBI:140395"/>
        <dbReference type="EC" id="2.7.7.6"/>
    </reaction>
</comment>
<keyword evidence="5" id="KW-0862">Zinc</keyword>
<organism evidence="10 11">
    <name type="scientific">Coptis chinensis</name>
    <dbReference type="NCBI Taxonomy" id="261450"/>
    <lineage>
        <taxon>Eukaryota</taxon>
        <taxon>Viridiplantae</taxon>
        <taxon>Streptophyta</taxon>
        <taxon>Embryophyta</taxon>
        <taxon>Tracheophyta</taxon>
        <taxon>Spermatophyta</taxon>
        <taxon>Magnoliopsida</taxon>
        <taxon>Ranunculales</taxon>
        <taxon>Ranunculaceae</taxon>
        <taxon>Coptidoideae</taxon>
        <taxon>Coptis</taxon>
    </lineage>
</organism>
<evidence type="ECO:0000256" key="4">
    <source>
        <dbReference type="ARBA" id="ARBA00022695"/>
    </source>
</evidence>
<proteinExistence type="predicted"/>
<reference evidence="10 11" key="1">
    <citation type="submission" date="2020-10" db="EMBL/GenBank/DDBJ databases">
        <title>The Coptis chinensis genome and diversification of protoberbering-type alkaloids.</title>
        <authorList>
            <person name="Wang B."/>
            <person name="Shu S."/>
            <person name="Song C."/>
            <person name="Liu Y."/>
        </authorList>
    </citation>
    <scope>NUCLEOTIDE SEQUENCE [LARGE SCALE GENOMIC DNA]</scope>
    <source>
        <strain evidence="10">HL-2020</strain>
        <tissue evidence="10">Leaf</tissue>
    </source>
</reference>
<feature type="compositionally biased region" description="Polar residues" evidence="8">
    <location>
        <begin position="1526"/>
        <end position="1545"/>
    </location>
</feature>
<feature type="domain" description="RNA polymerase N-terminal" evidence="9">
    <location>
        <begin position="209"/>
        <end position="507"/>
    </location>
</feature>
<dbReference type="OrthoDB" id="1926397at2759"/>
<dbReference type="Pfam" id="PF11523">
    <property type="entry name" value="DUF3223"/>
    <property type="match status" value="1"/>
</dbReference>
<dbReference type="GO" id="GO:0003899">
    <property type="term" value="F:DNA-directed RNA polymerase activity"/>
    <property type="evidence" value="ECO:0007669"/>
    <property type="project" value="UniProtKB-EC"/>
</dbReference>
<keyword evidence="6" id="KW-0804">Transcription</keyword>
<dbReference type="InterPro" id="IPR006592">
    <property type="entry name" value="RNA_pol_N"/>
</dbReference>
<evidence type="ECO:0000313" key="11">
    <source>
        <dbReference type="Proteomes" id="UP000631114"/>
    </source>
</evidence>
<feature type="compositionally biased region" description="Polar residues" evidence="8">
    <location>
        <begin position="1612"/>
        <end position="1653"/>
    </location>
</feature>
<dbReference type="Gene3D" id="4.10.860.120">
    <property type="entry name" value="RNA polymerase II, clamp domain"/>
    <property type="match status" value="1"/>
</dbReference>
<evidence type="ECO:0000259" key="9">
    <source>
        <dbReference type="SMART" id="SM00663"/>
    </source>
</evidence>
<dbReference type="SMART" id="SM00663">
    <property type="entry name" value="RPOLA_N"/>
    <property type="match status" value="1"/>
</dbReference>
<comment type="caution">
    <text evidence="10">The sequence shown here is derived from an EMBL/GenBank/DDBJ whole genome shotgun (WGS) entry which is preliminary data.</text>
</comment>
<dbReference type="Pfam" id="PF04998">
    <property type="entry name" value="RNA_pol_Rpb1_5"/>
    <property type="match status" value="1"/>
</dbReference>
<dbReference type="PANTHER" id="PTHR19376:SF51">
    <property type="entry name" value="DNA-DIRECTED RNA POLYMERASE V SUBUNIT 1"/>
    <property type="match status" value="1"/>
</dbReference>
<dbReference type="Gene3D" id="3.30.1490.180">
    <property type="entry name" value="RNA polymerase ii"/>
    <property type="match status" value="1"/>
</dbReference>
<dbReference type="Pfam" id="PF00623">
    <property type="entry name" value="RNA_pol_Rpb1_2"/>
    <property type="match status" value="1"/>
</dbReference>
<dbReference type="Proteomes" id="UP000631114">
    <property type="component" value="Unassembled WGS sequence"/>
</dbReference>
<dbReference type="GO" id="GO:0000428">
    <property type="term" value="C:DNA-directed RNA polymerase complex"/>
    <property type="evidence" value="ECO:0007669"/>
    <property type="project" value="UniProtKB-KW"/>
</dbReference>
<dbReference type="InterPro" id="IPR007066">
    <property type="entry name" value="RNA_pol_Rpb1_3"/>
</dbReference>
<dbReference type="GO" id="GO:0003677">
    <property type="term" value="F:DNA binding"/>
    <property type="evidence" value="ECO:0007669"/>
    <property type="project" value="InterPro"/>
</dbReference>
<feature type="compositionally biased region" description="Basic and acidic residues" evidence="8">
    <location>
        <begin position="1463"/>
        <end position="1496"/>
    </location>
</feature>
<dbReference type="Pfam" id="PF04983">
    <property type="entry name" value="RNA_pol_Rpb1_3"/>
    <property type="match status" value="1"/>
</dbReference>
<evidence type="ECO:0000256" key="3">
    <source>
        <dbReference type="ARBA" id="ARBA00022679"/>
    </source>
</evidence>
<dbReference type="EC" id="2.7.7.6" evidence="1"/>
<feature type="region of interest" description="Disordered" evidence="8">
    <location>
        <begin position="1443"/>
        <end position="1708"/>
    </location>
</feature>
<protein>
    <recommendedName>
        <fullName evidence="1">DNA-directed RNA polymerase</fullName>
        <ecNumber evidence="1">2.7.7.6</ecNumber>
    </recommendedName>
</protein>
<dbReference type="Gene3D" id="1.10.274.100">
    <property type="entry name" value="RNA polymerase Rpb1, domain 3"/>
    <property type="match status" value="1"/>
</dbReference>
<dbReference type="InterPro" id="IPR044893">
    <property type="entry name" value="RNA_pol_Rpb1_clamp_domain"/>
</dbReference>
<dbReference type="GO" id="GO:0006351">
    <property type="term" value="P:DNA-templated transcription"/>
    <property type="evidence" value="ECO:0007669"/>
    <property type="project" value="InterPro"/>
</dbReference>
<evidence type="ECO:0000256" key="7">
    <source>
        <dbReference type="ARBA" id="ARBA00048552"/>
    </source>
</evidence>
<evidence type="ECO:0000256" key="1">
    <source>
        <dbReference type="ARBA" id="ARBA00012418"/>
    </source>
</evidence>
<keyword evidence="3" id="KW-0808">Transferase</keyword>
<evidence type="ECO:0000256" key="5">
    <source>
        <dbReference type="ARBA" id="ARBA00022833"/>
    </source>
</evidence>
<dbReference type="EMBL" id="JADFTS010000051">
    <property type="protein sequence ID" value="KAF9587111.1"/>
    <property type="molecule type" value="Genomic_DNA"/>
</dbReference>
<name>A0A835LH34_9MAGN</name>
<dbReference type="InterPro" id="IPR007081">
    <property type="entry name" value="RNA_pol_Rpb1_5"/>
</dbReference>
<evidence type="ECO:0000256" key="2">
    <source>
        <dbReference type="ARBA" id="ARBA00022478"/>
    </source>
</evidence>
<dbReference type="InterPro" id="IPR042102">
    <property type="entry name" value="RNA_pol_Rpb1_3_sf"/>
</dbReference>
<keyword evidence="2" id="KW-0240">DNA-directed RNA polymerase</keyword>
<accession>A0A835LH34</accession>
<dbReference type="SUPFAM" id="SSF64484">
    <property type="entry name" value="beta and beta-prime subunits of DNA dependent RNA-polymerase"/>
    <property type="match status" value="1"/>
</dbReference>
<dbReference type="PANTHER" id="PTHR19376">
    <property type="entry name" value="DNA-DIRECTED RNA POLYMERASE"/>
    <property type="match status" value="1"/>
</dbReference>
<evidence type="ECO:0000313" key="10">
    <source>
        <dbReference type="EMBL" id="KAF9587111.1"/>
    </source>
</evidence>
<dbReference type="InterPro" id="IPR000722">
    <property type="entry name" value="RNA_pol_asu"/>
</dbReference>